<dbReference type="Proteomes" id="UP000003635">
    <property type="component" value="Unassembled WGS sequence"/>
</dbReference>
<dbReference type="EMBL" id="AAOT01000007">
    <property type="protein sequence ID" value="EAR51997.1"/>
    <property type="molecule type" value="Genomic_DNA"/>
</dbReference>
<sequence length="57" mass="6082">MIVNAPGQMHAGFFTELGEPVGDDRKVPTPMEGPPDVAHVVRVAERWGMTILAPANA</sequence>
<evidence type="ECO:0000313" key="3">
    <source>
        <dbReference type="Proteomes" id="UP000003635"/>
    </source>
</evidence>
<dbReference type="OrthoDB" id="9798709at2"/>
<dbReference type="STRING" id="314256.OG2516_13269"/>
<proteinExistence type="predicted"/>
<feature type="region of interest" description="Disordered" evidence="1">
    <location>
        <begin position="14"/>
        <end position="34"/>
    </location>
</feature>
<gene>
    <name evidence="2" type="ORF">OG2516_13269</name>
</gene>
<keyword evidence="3" id="KW-1185">Reference proteome</keyword>
<evidence type="ECO:0000313" key="2">
    <source>
        <dbReference type="EMBL" id="EAR51997.1"/>
    </source>
</evidence>
<accession>Q2CH14</accession>
<dbReference type="RefSeq" id="WP_007256137.1">
    <property type="nucleotide sequence ID" value="NZ_CH724108.1"/>
</dbReference>
<name>Q2CH14_OCEGH</name>
<comment type="caution">
    <text evidence="2">The sequence shown here is derived from an EMBL/GenBank/DDBJ whole genome shotgun (WGS) entry which is preliminary data.</text>
</comment>
<evidence type="ECO:0000256" key="1">
    <source>
        <dbReference type="SAM" id="MobiDB-lite"/>
    </source>
</evidence>
<dbReference type="HOGENOM" id="CLU_2992249_0_0_5"/>
<reference evidence="2 3" key="1">
    <citation type="journal article" date="2010" name="J. Bacteriol.">
        <title>Genome sequences of Oceanicola granulosus HTCC2516(T) and Oceanicola batsensis HTCC2597(TDelta).</title>
        <authorList>
            <person name="Thrash J.C."/>
            <person name="Cho J.C."/>
            <person name="Vergin K.L."/>
            <person name="Giovannoni S.J."/>
        </authorList>
    </citation>
    <scope>NUCLEOTIDE SEQUENCE [LARGE SCALE GENOMIC DNA]</scope>
    <source>
        <strain evidence="3">ATCC BAA-861 / DSM 15982 / KCTC 12143 / HTCC2516</strain>
    </source>
</reference>
<protein>
    <submittedName>
        <fullName evidence="2">Uncharacterized protein</fullName>
    </submittedName>
</protein>
<dbReference type="AlphaFoldDB" id="Q2CH14"/>
<organism evidence="2 3">
    <name type="scientific">Oceanicola granulosus (strain ATCC BAA-861 / DSM 15982 / KCTC 12143 / HTCC2516)</name>
    <dbReference type="NCBI Taxonomy" id="314256"/>
    <lineage>
        <taxon>Bacteria</taxon>
        <taxon>Pseudomonadati</taxon>
        <taxon>Pseudomonadota</taxon>
        <taxon>Alphaproteobacteria</taxon>
        <taxon>Rhodobacterales</taxon>
        <taxon>Roseobacteraceae</taxon>
        <taxon>Oceanicola</taxon>
    </lineage>
</organism>